<accession>A0A0C9U6G1</accession>
<evidence type="ECO:0000313" key="2">
    <source>
        <dbReference type="EMBL" id="KIJ14701.1"/>
    </source>
</evidence>
<sequence length="166" mass="17836">MSSPIAIASSARMYDTHSGSSPSSPGLYVPIHRRNRSSGVPSSYTYAGSLSSRASSPSPSTSSPSSSSLHLPPTHASPPIYTPADLLLLSASPLARLSPEDIDAIRAAAPEVVQSRKQRKAREWHARHAPGWSAWSSPSHKRTSSHVSHSSNTSESEEERGTWRRI</sequence>
<feature type="compositionally biased region" description="Polar residues" evidence="1">
    <location>
        <begin position="37"/>
        <end position="48"/>
    </location>
</feature>
<dbReference type="Proteomes" id="UP000053647">
    <property type="component" value="Unassembled WGS sequence"/>
</dbReference>
<gene>
    <name evidence="2" type="ORF">PAXINDRAFT_99956</name>
</gene>
<keyword evidence="3" id="KW-1185">Reference proteome</keyword>
<dbReference type="EMBL" id="KN819341">
    <property type="protein sequence ID" value="KIJ14701.1"/>
    <property type="molecule type" value="Genomic_DNA"/>
</dbReference>
<name>A0A0C9U6G1_PAXIN</name>
<reference evidence="2 3" key="1">
    <citation type="submission" date="2014-06" db="EMBL/GenBank/DDBJ databases">
        <authorList>
            <consortium name="DOE Joint Genome Institute"/>
            <person name="Kuo A."/>
            <person name="Kohler A."/>
            <person name="Nagy L.G."/>
            <person name="Floudas D."/>
            <person name="Copeland A."/>
            <person name="Barry K.W."/>
            <person name="Cichocki N."/>
            <person name="Veneault-Fourrey C."/>
            <person name="LaButti K."/>
            <person name="Lindquist E.A."/>
            <person name="Lipzen A."/>
            <person name="Lundell T."/>
            <person name="Morin E."/>
            <person name="Murat C."/>
            <person name="Sun H."/>
            <person name="Tunlid A."/>
            <person name="Henrissat B."/>
            <person name="Grigoriev I.V."/>
            <person name="Hibbett D.S."/>
            <person name="Martin F."/>
            <person name="Nordberg H.P."/>
            <person name="Cantor M.N."/>
            <person name="Hua S.X."/>
        </authorList>
    </citation>
    <scope>NUCLEOTIDE SEQUENCE [LARGE SCALE GENOMIC DNA]</scope>
    <source>
        <strain evidence="2 3">ATCC 200175</strain>
    </source>
</reference>
<feature type="compositionally biased region" description="Low complexity" evidence="1">
    <location>
        <begin position="49"/>
        <end position="77"/>
    </location>
</feature>
<feature type="region of interest" description="Disordered" evidence="1">
    <location>
        <begin position="114"/>
        <end position="166"/>
    </location>
</feature>
<proteinExistence type="predicted"/>
<feature type="region of interest" description="Disordered" evidence="1">
    <location>
        <begin position="8"/>
        <end position="77"/>
    </location>
</feature>
<organism evidence="2 3">
    <name type="scientific">Paxillus involutus ATCC 200175</name>
    <dbReference type="NCBI Taxonomy" id="664439"/>
    <lineage>
        <taxon>Eukaryota</taxon>
        <taxon>Fungi</taxon>
        <taxon>Dikarya</taxon>
        <taxon>Basidiomycota</taxon>
        <taxon>Agaricomycotina</taxon>
        <taxon>Agaricomycetes</taxon>
        <taxon>Agaricomycetidae</taxon>
        <taxon>Boletales</taxon>
        <taxon>Paxilineae</taxon>
        <taxon>Paxillaceae</taxon>
        <taxon>Paxillus</taxon>
    </lineage>
</organism>
<evidence type="ECO:0000313" key="3">
    <source>
        <dbReference type="Proteomes" id="UP000053647"/>
    </source>
</evidence>
<feature type="compositionally biased region" description="Low complexity" evidence="1">
    <location>
        <begin position="145"/>
        <end position="154"/>
    </location>
</feature>
<reference evidence="3" key="2">
    <citation type="submission" date="2015-01" db="EMBL/GenBank/DDBJ databases">
        <title>Evolutionary Origins and Diversification of the Mycorrhizal Mutualists.</title>
        <authorList>
            <consortium name="DOE Joint Genome Institute"/>
            <consortium name="Mycorrhizal Genomics Consortium"/>
            <person name="Kohler A."/>
            <person name="Kuo A."/>
            <person name="Nagy L.G."/>
            <person name="Floudas D."/>
            <person name="Copeland A."/>
            <person name="Barry K.W."/>
            <person name="Cichocki N."/>
            <person name="Veneault-Fourrey C."/>
            <person name="LaButti K."/>
            <person name="Lindquist E.A."/>
            <person name="Lipzen A."/>
            <person name="Lundell T."/>
            <person name="Morin E."/>
            <person name="Murat C."/>
            <person name="Riley R."/>
            <person name="Ohm R."/>
            <person name="Sun H."/>
            <person name="Tunlid A."/>
            <person name="Henrissat B."/>
            <person name="Grigoriev I.V."/>
            <person name="Hibbett D.S."/>
            <person name="Martin F."/>
        </authorList>
    </citation>
    <scope>NUCLEOTIDE SEQUENCE [LARGE SCALE GENOMIC DNA]</scope>
    <source>
        <strain evidence="3">ATCC 200175</strain>
    </source>
</reference>
<evidence type="ECO:0000256" key="1">
    <source>
        <dbReference type="SAM" id="MobiDB-lite"/>
    </source>
</evidence>
<dbReference type="HOGENOM" id="CLU_127821_0_0_1"/>
<dbReference type="OrthoDB" id="2675136at2759"/>
<protein>
    <submittedName>
        <fullName evidence="2">Uncharacterized protein</fullName>
    </submittedName>
</protein>
<dbReference type="AlphaFoldDB" id="A0A0C9U6G1"/>